<dbReference type="EMBL" id="FNVN01000002">
    <property type="protein sequence ID" value="SEG36489.1"/>
    <property type="molecule type" value="Genomic_DNA"/>
</dbReference>
<dbReference type="AlphaFoldDB" id="A0A1H5ZJ66"/>
<name>A0A1H5ZJ66_9EURY</name>
<sequence length="43" mass="4930">MNLPLIDAKYQCSCWLGATEIDELPDTCPEHNEPIEKQVERAK</sequence>
<organism evidence="1 2">
    <name type="scientific">Halobellus limi</name>
    <dbReference type="NCBI Taxonomy" id="699433"/>
    <lineage>
        <taxon>Archaea</taxon>
        <taxon>Methanobacteriati</taxon>
        <taxon>Methanobacteriota</taxon>
        <taxon>Stenosarchaea group</taxon>
        <taxon>Halobacteria</taxon>
        <taxon>Halobacteriales</taxon>
        <taxon>Haloferacaceae</taxon>
        <taxon>Halobellus</taxon>
    </lineage>
</organism>
<proteinExistence type="predicted"/>
<keyword evidence="2" id="KW-1185">Reference proteome</keyword>
<dbReference type="Proteomes" id="UP000236740">
    <property type="component" value="Unassembled WGS sequence"/>
</dbReference>
<evidence type="ECO:0000313" key="2">
    <source>
        <dbReference type="Proteomes" id="UP000236740"/>
    </source>
</evidence>
<protein>
    <submittedName>
        <fullName evidence="1">Uncharacterized protein</fullName>
    </submittedName>
</protein>
<reference evidence="1 2" key="1">
    <citation type="submission" date="2016-10" db="EMBL/GenBank/DDBJ databases">
        <authorList>
            <person name="de Groot N.N."/>
        </authorList>
    </citation>
    <scope>NUCLEOTIDE SEQUENCE [LARGE SCALE GENOMIC DNA]</scope>
    <source>
        <strain evidence="1 2">CGMCC 1.10331</strain>
    </source>
</reference>
<evidence type="ECO:0000313" key="1">
    <source>
        <dbReference type="EMBL" id="SEG36489.1"/>
    </source>
</evidence>
<gene>
    <name evidence="1" type="ORF">SAMN04488133_2030</name>
</gene>
<accession>A0A1H5ZJ66</accession>